<dbReference type="Pfam" id="PF06808">
    <property type="entry name" value="DctM"/>
    <property type="match status" value="1"/>
</dbReference>
<feature type="transmembrane region" description="Helical" evidence="1">
    <location>
        <begin position="441"/>
        <end position="460"/>
    </location>
</feature>
<feature type="transmembrane region" description="Helical" evidence="1">
    <location>
        <begin position="273"/>
        <end position="295"/>
    </location>
</feature>
<feature type="transmembrane region" description="Helical" evidence="1">
    <location>
        <begin position="110"/>
        <end position="131"/>
    </location>
</feature>
<feature type="transmembrane region" description="Helical" evidence="1">
    <location>
        <begin position="538"/>
        <end position="556"/>
    </location>
</feature>
<proteinExistence type="predicted"/>
<keyword evidence="4" id="KW-1185">Reference proteome</keyword>
<feature type="transmembrane region" description="Helical" evidence="1">
    <location>
        <begin position="382"/>
        <end position="405"/>
    </location>
</feature>
<dbReference type="Proteomes" id="UP000198642">
    <property type="component" value="Unassembled WGS sequence"/>
</dbReference>
<protein>
    <submittedName>
        <fullName evidence="3">TRAP transporter, 4TM/12TM fusion protein</fullName>
    </submittedName>
</protein>
<dbReference type="EMBL" id="FOJW01000011">
    <property type="protein sequence ID" value="SFB23982.1"/>
    <property type="molecule type" value="Genomic_DNA"/>
</dbReference>
<dbReference type="NCBIfam" id="TIGR02123">
    <property type="entry name" value="TRAP_fused"/>
    <property type="match status" value="1"/>
</dbReference>
<dbReference type="InterPro" id="IPR010656">
    <property type="entry name" value="DctM"/>
</dbReference>
<dbReference type="Pfam" id="PF11874">
    <property type="entry name" value="DUF3394"/>
    <property type="match status" value="1"/>
</dbReference>
<feature type="transmembrane region" description="Helical" evidence="1">
    <location>
        <begin position="29"/>
        <end position="46"/>
    </location>
</feature>
<evidence type="ECO:0000313" key="4">
    <source>
        <dbReference type="Proteomes" id="UP000198642"/>
    </source>
</evidence>
<name>A0A1I0ZF18_9BACI</name>
<dbReference type="InterPro" id="IPR021814">
    <property type="entry name" value="DUF3394"/>
</dbReference>
<dbReference type="RefSeq" id="WP_090239044.1">
    <property type="nucleotide sequence ID" value="NZ_FOJW01000011.1"/>
</dbReference>
<feature type="transmembrane region" description="Helical" evidence="1">
    <location>
        <begin position="345"/>
        <end position="361"/>
    </location>
</feature>
<sequence>MLLIIKWLGITFPLFIIFVLNFFPLGPHIFRPLMLLIPAILIFSIFESRFRWLDYLFIFLSITTFGYTVFELENIITRGVLEATRLDLVFGTLAVLLVLEMTRRTIGATLPILALIFILYAMFGTYLPGIMGHGGYSYERIINTLITYQGIFGSPLAVVISFVTMFIIFAAFLELTGVGDVFFNFSKAIAGRSRGGPAKIATVSSALFGSISGSAVANVAASGSFTIPMMKKLGYKGTFAGAVESAASTGGQIMPPIMAAGAFLMAEMLGVTYLTVITAALIPAILYFITIWFGIDFRSAKRGLKGLSSQEIPKLLPLLKKEGYMLLPIIVIIIELSIFKVSAIRAAFVAMIFAVLLGLIKKQTRPSVKASLEAMFNASKNIVAIVAPVACAGIVIGVIGLTGLGGKIARFVVNLSGGDVLLTLIFAMVVAIIFGMGLPTTVAYLLVISVLSPVLSSIGVEPIAAHLFVFYFACLSGITPPVGLAAYTGANIAGAPPMRTAFQACSLAIAAFILPYLFVFQPPILMEGDWFEILLESLLATIGMVSLAAVFEGWFLRRTKTFTRIVLMLASVSLIIPGWVTDILGLILIVGILVFRKNYQNIETEIINDSHKTFS</sequence>
<dbReference type="PANTHER" id="PTHR43849:SF2">
    <property type="entry name" value="BLL3936 PROTEIN"/>
    <property type="match status" value="1"/>
</dbReference>
<gene>
    <name evidence="3" type="ORF">SAMN04488072_1115</name>
</gene>
<keyword evidence="1" id="KW-0472">Membrane</keyword>
<dbReference type="PANTHER" id="PTHR43849">
    <property type="entry name" value="BLL3936 PROTEIN"/>
    <property type="match status" value="1"/>
</dbReference>
<evidence type="ECO:0000256" key="1">
    <source>
        <dbReference type="SAM" id="Phobius"/>
    </source>
</evidence>
<feature type="transmembrane region" description="Helical" evidence="1">
    <location>
        <begin position="323"/>
        <end position="339"/>
    </location>
</feature>
<accession>A0A1I0ZF18</accession>
<dbReference type="OrthoDB" id="9759894at2"/>
<dbReference type="STRING" id="237679.SAMN04488072_1115"/>
<feature type="transmembrane region" description="Helical" evidence="1">
    <location>
        <begin position="7"/>
        <end position="23"/>
    </location>
</feature>
<feature type="transmembrane region" description="Helical" evidence="1">
    <location>
        <begin position="568"/>
        <end position="595"/>
    </location>
</feature>
<dbReference type="InterPro" id="IPR011853">
    <property type="entry name" value="TRAP_DctM-Dct_fused"/>
</dbReference>
<evidence type="ECO:0000313" key="3">
    <source>
        <dbReference type="EMBL" id="SFB23982.1"/>
    </source>
</evidence>
<dbReference type="AlphaFoldDB" id="A0A1I0ZF18"/>
<evidence type="ECO:0000259" key="2">
    <source>
        <dbReference type="Pfam" id="PF06808"/>
    </source>
</evidence>
<feature type="transmembrane region" description="Helical" evidence="1">
    <location>
        <begin position="411"/>
        <end position="434"/>
    </location>
</feature>
<feature type="transmembrane region" description="Helical" evidence="1">
    <location>
        <begin position="200"/>
        <end position="221"/>
    </location>
</feature>
<feature type="transmembrane region" description="Helical" evidence="1">
    <location>
        <begin position="500"/>
        <end position="518"/>
    </location>
</feature>
<feature type="transmembrane region" description="Helical" evidence="1">
    <location>
        <begin position="466"/>
        <end position="488"/>
    </location>
</feature>
<feature type="transmembrane region" description="Helical" evidence="1">
    <location>
        <begin position="53"/>
        <end position="70"/>
    </location>
</feature>
<keyword evidence="1" id="KW-1133">Transmembrane helix</keyword>
<organism evidence="3 4">
    <name type="scientific">Lentibacillus halodurans</name>
    <dbReference type="NCBI Taxonomy" id="237679"/>
    <lineage>
        <taxon>Bacteria</taxon>
        <taxon>Bacillati</taxon>
        <taxon>Bacillota</taxon>
        <taxon>Bacilli</taxon>
        <taxon>Bacillales</taxon>
        <taxon>Bacillaceae</taxon>
        <taxon>Lentibacillus</taxon>
    </lineage>
</organism>
<keyword evidence="1" id="KW-0812">Transmembrane</keyword>
<reference evidence="3 4" key="1">
    <citation type="submission" date="2016-10" db="EMBL/GenBank/DDBJ databases">
        <authorList>
            <person name="de Groot N.N."/>
        </authorList>
    </citation>
    <scope>NUCLEOTIDE SEQUENCE [LARGE SCALE GENOMIC DNA]</scope>
    <source>
        <strain evidence="3 4">CGMCC 1.3702</strain>
    </source>
</reference>
<feature type="transmembrane region" description="Helical" evidence="1">
    <location>
        <begin position="151"/>
        <end position="179"/>
    </location>
</feature>
<feature type="domain" description="TRAP C4-dicarboxylate transport system permease DctM subunit" evidence="2">
    <location>
        <begin position="93"/>
        <end position="525"/>
    </location>
</feature>